<organism evidence="2 3">
    <name type="scientific">Euplotes crassus</name>
    <dbReference type="NCBI Taxonomy" id="5936"/>
    <lineage>
        <taxon>Eukaryota</taxon>
        <taxon>Sar</taxon>
        <taxon>Alveolata</taxon>
        <taxon>Ciliophora</taxon>
        <taxon>Intramacronucleata</taxon>
        <taxon>Spirotrichea</taxon>
        <taxon>Hypotrichia</taxon>
        <taxon>Euplotida</taxon>
        <taxon>Euplotidae</taxon>
        <taxon>Moneuplotes</taxon>
    </lineage>
</organism>
<dbReference type="Proteomes" id="UP001295684">
    <property type="component" value="Unassembled WGS sequence"/>
</dbReference>
<feature type="transmembrane region" description="Helical" evidence="1">
    <location>
        <begin position="82"/>
        <end position="103"/>
    </location>
</feature>
<accession>A0AAD1UTM6</accession>
<evidence type="ECO:0000256" key="1">
    <source>
        <dbReference type="SAM" id="Phobius"/>
    </source>
</evidence>
<sequence>MSYALAAPSSSANVPMYFLTWSTFISACQLELFLETPMYLDLLLRCFLWALLAFFGVEVNPVTHCFRMLIFKSKSPCLISSSLVFLFLLVGVNFSLSICACLIEFVSDLDRLVCIFFCTAFMSDAVEG</sequence>
<name>A0AAD1UTM6_EUPCR</name>
<dbReference type="AlphaFoldDB" id="A0AAD1UTM6"/>
<keyword evidence="3" id="KW-1185">Reference proteome</keyword>
<evidence type="ECO:0000313" key="3">
    <source>
        <dbReference type="Proteomes" id="UP001295684"/>
    </source>
</evidence>
<keyword evidence="1" id="KW-0472">Membrane</keyword>
<feature type="transmembrane region" description="Helical" evidence="1">
    <location>
        <begin position="46"/>
        <end position="70"/>
    </location>
</feature>
<dbReference type="EMBL" id="CAMPGE010012510">
    <property type="protein sequence ID" value="CAI2371280.1"/>
    <property type="molecule type" value="Genomic_DNA"/>
</dbReference>
<keyword evidence="1" id="KW-0812">Transmembrane</keyword>
<reference evidence="2" key="1">
    <citation type="submission" date="2023-07" db="EMBL/GenBank/DDBJ databases">
        <authorList>
            <consortium name="AG Swart"/>
            <person name="Singh M."/>
            <person name="Singh A."/>
            <person name="Seah K."/>
            <person name="Emmerich C."/>
        </authorList>
    </citation>
    <scope>NUCLEOTIDE SEQUENCE</scope>
    <source>
        <strain evidence="2">DP1</strain>
    </source>
</reference>
<keyword evidence="1" id="KW-1133">Transmembrane helix</keyword>
<comment type="caution">
    <text evidence="2">The sequence shown here is derived from an EMBL/GenBank/DDBJ whole genome shotgun (WGS) entry which is preliminary data.</text>
</comment>
<protein>
    <submittedName>
        <fullName evidence="2">Uncharacterized protein</fullName>
    </submittedName>
</protein>
<evidence type="ECO:0000313" key="2">
    <source>
        <dbReference type="EMBL" id="CAI2371280.1"/>
    </source>
</evidence>
<proteinExistence type="predicted"/>
<feature type="transmembrane region" description="Helical" evidence="1">
    <location>
        <begin position="16"/>
        <end position="34"/>
    </location>
</feature>
<gene>
    <name evidence="2" type="ORF">ECRASSUSDP1_LOCUS12600</name>
</gene>